<dbReference type="InterPro" id="IPR012932">
    <property type="entry name" value="VKOR"/>
</dbReference>
<dbReference type="AlphaFoldDB" id="A0A1F5KG21"/>
<feature type="transmembrane region" description="Helical" evidence="10">
    <location>
        <begin position="58"/>
        <end position="77"/>
    </location>
</feature>
<keyword evidence="6" id="KW-0560">Oxidoreductase</keyword>
<dbReference type="PANTHER" id="PTHR34573">
    <property type="entry name" value="VKC DOMAIN-CONTAINING PROTEIN"/>
    <property type="match status" value="1"/>
</dbReference>
<organism evidence="12 13">
    <name type="scientific">Candidatus Daviesbacteria bacterium RIFCSPHIGHO2_02_FULL_43_12</name>
    <dbReference type="NCBI Taxonomy" id="1797776"/>
    <lineage>
        <taxon>Bacteria</taxon>
        <taxon>Candidatus Daviesiibacteriota</taxon>
    </lineage>
</organism>
<evidence type="ECO:0000256" key="10">
    <source>
        <dbReference type="SAM" id="Phobius"/>
    </source>
</evidence>
<keyword evidence="7 10" id="KW-0472">Membrane</keyword>
<reference evidence="12 13" key="1">
    <citation type="journal article" date="2016" name="Nat. Commun.">
        <title>Thousands of microbial genomes shed light on interconnected biogeochemical processes in an aquifer system.</title>
        <authorList>
            <person name="Anantharaman K."/>
            <person name="Brown C.T."/>
            <person name="Hug L.A."/>
            <person name="Sharon I."/>
            <person name="Castelle C.J."/>
            <person name="Probst A.J."/>
            <person name="Thomas B.C."/>
            <person name="Singh A."/>
            <person name="Wilkins M.J."/>
            <person name="Karaoz U."/>
            <person name="Brodie E.L."/>
            <person name="Williams K.H."/>
            <person name="Hubbard S.S."/>
            <person name="Banfield J.F."/>
        </authorList>
    </citation>
    <scope>NUCLEOTIDE SEQUENCE [LARGE SCALE GENOMIC DNA]</scope>
</reference>
<dbReference type="Proteomes" id="UP000177328">
    <property type="component" value="Unassembled WGS sequence"/>
</dbReference>
<dbReference type="GO" id="GO:0016491">
    <property type="term" value="F:oxidoreductase activity"/>
    <property type="evidence" value="ECO:0007669"/>
    <property type="project" value="UniProtKB-KW"/>
</dbReference>
<evidence type="ECO:0000256" key="1">
    <source>
        <dbReference type="ARBA" id="ARBA00004141"/>
    </source>
</evidence>
<dbReference type="EMBL" id="MFDD01000014">
    <property type="protein sequence ID" value="OGE39886.1"/>
    <property type="molecule type" value="Genomic_DNA"/>
</dbReference>
<gene>
    <name evidence="12" type="ORF">A3D25_03690</name>
</gene>
<protein>
    <recommendedName>
        <fullName evidence="11">Vitamin K epoxide reductase domain-containing protein</fullName>
    </recommendedName>
</protein>
<evidence type="ECO:0000256" key="6">
    <source>
        <dbReference type="ARBA" id="ARBA00023002"/>
    </source>
</evidence>
<keyword evidence="8" id="KW-1015">Disulfide bond</keyword>
<dbReference type="GO" id="GO:0048038">
    <property type="term" value="F:quinone binding"/>
    <property type="evidence" value="ECO:0007669"/>
    <property type="project" value="UniProtKB-KW"/>
</dbReference>
<keyword evidence="9" id="KW-0676">Redox-active center</keyword>
<dbReference type="PANTHER" id="PTHR34573:SF1">
    <property type="entry name" value="VITAMIN K EPOXIDE REDUCTASE DOMAIN-CONTAINING PROTEIN"/>
    <property type="match status" value="1"/>
</dbReference>
<feature type="transmembrane region" description="Helical" evidence="10">
    <location>
        <begin position="110"/>
        <end position="136"/>
    </location>
</feature>
<comment type="caution">
    <text evidence="12">The sequence shown here is derived from an EMBL/GenBank/DDBJ whole genome shotgun (WGS) entry which is preliminary data.</text>
</comment>
<dbReference type="InterPro" id="IPR044698">
    <property type="entry name" value="VKOR/LTO1"/>
</dbReference>
<dbReference type="CDD" id="cd12916">
    <property type="entry name" value="VKOR_1"/>
    <property type="match status" value="1"/>
</dbReference>
<comment type="similarity">
    <text evidence="2">Belongs to the VKOR family.</text>
</comment>
<comment type="subcellular location">
    <subcellularLocation>
        <location evidence="1">Membrane</location>
        <topology evidence="1">Multi-pass membrane protein</topology>
    </subcellularLocation>
</comment>
<dbReference type="GO" id="GO:0016020">
    <property type="term" value="C:membrane"/>
    <property type="evidence" value="ECO:0007669"/>
    <property type="project" value="UniProtKB-SubCell"/>
</dbReference>
<evidence type="ECO:0000313" key="12">
    <source>
        <dbReference type="EMBL" id="OGE39886.1"/>
    </source>
</evidence>
<evidence type="ECO:0000256" key="2">
    <source>
        <dbReference type="ARBA" id="ARBA00006214"/>
    </source>
</evidence>
<evidence type="ECO:0000256" key="4">
    <source>
        <dbReference type="ARBA" id="ARBA00022719"/>
    </source>
</evidence>
<feature type="transmembrane region" description="Helical" evidence="10">
    <location>
        <begin position="84"/>
        <end position="104"/>
    </location>
</feature>
<evidence type="ECO:0000256" key="9">
    <source>
        <dbReference type="ARBA" id="ARBA00023284"/>
    </source>
</evidence>
<sequence length="142" mass="15636">MIKKTLVGIFLVSLIGLGISSFLAYEYALISPINCPLGGTSCDAVRQSIYSNIFGIPVPWWGIGYYIGMLTLALAVIEKESKALKNLLFLGGATGILVSFYFSYLEAFVINAWCFWCVLSAICTLIIFILTSIMLIQTRQKS</sequence>
<proteinExistence type="inferred from homology"/>
<dbReference type="InterPro" id="IPR038354">
    <property type="entry name" value="VKOR_sf"/>
</dbReference>
<dbReference type="SMART" id="SM00756">
    <property type="entry name" value="VKc"/>
    <property type="match status" value="1"/>
</dbReference>
<evidence type="ECO:0000256" key="7">
    <source>
        <dbReference type="ARBA" id="ARBA00023136"/>
    </source>
</evidence>
<accession>A0A1F5KG21</accession>
<keyword evidence="4" id="KW-0874">Quinone</keyword>
<evidence type="ECO:0000256" key="5">
    <source>
        <dbReference type="ARBA" id="ARBA00022989"/>
    </source>
</evidence>
<evidence type="ECO:0000313" key="13">
    <source>
        <dbReference type="Proteomes" id="UP000177328"/>
    </source>
</evidence>
<dbReference type="Pfam" id="PF07884">
    <property type="entry name" value="VKOR"/>
    <property type="match status" value="1"/>
</dbReference>
<evidence type="ECO:0000259" key="11">
    <source>
        <dbReference type="SMART" id="SM00756"/>
    </source>
</evidence>
<evidence type="ECO:0000256" key="8">
    <source>
        <dbReference type="ARBA" id="ARBA00023157"/>
    </source>
</evidence>
<keyword evidence="5 10" id="KW-1133">Transmembrane helix</keyword>
<evidence type="ECO:0000256" key="3">
    <source>
        <dbReference type="ARBA" id="ARBA00022692"/>
    </source>
</evidence>
<dbReference type="Gene3D" id="1.20.1440.130">
    <property type="entry name" value="VKOR domain"/>
    <property type="match status" value="1"/>
</dbReference>
<feature type="domain" description="Vitamin K epoxide reductase" evidence="11">
    <location>
        <begin position="2"/>
        <end position="135"/>
    </location>
</feature>
<keyword evidence="3 10" id="KW-0812">Transmembrane</keyword>
<name>A0A1F5KG21_9BACT</name>